<dbReference type="GO" id="GO:0004575">
    <property type="term" value="F:sucrose alpha-glucosidase activity"/>
    <property type="evidence" value="ECO:0007669"/>
    <property type="project" value="TreeGrafter"/>
</dbReference>
<dbReference type="RefSeq" id="WP_133339762.1">
    <property type="nucleotide sequence ID" value="NZ_SMYO01000026.1"/>
</dbReference>
<keyword evidence="2 5" id="KW-0378">Hydrolase</keyword>
<dbReference type="InterPro" id="IPR018053">
    <property type="entry name" value="Glyco_hydro_32_AS"/>
</dbReference>
<comment type="caution">
    <text evidence="8">The sequence shown here is derived from an EMBL/GenBank/DDBJ whole genome shotgun (WGS) entry which is preliminary data.</text>
</comment>
<dbReference type="EMBL" id="SMYO01000026">
    <property type="protein sequence ID" value="TDK56192.1"/>
    <property type="molecule type" value="Genomic_DNA"/>
</dbReference>
<dbReference type="PANTHER" id="PTHR42800:SF1">
    <property type="entry name" value="EXOINULINASE INUD (AFU_ORTHOLOGUE AFUA_5G00480)"/>
    <property type="match status" value="1"/>
</dbReference>
<accession>A0A4R5VIJ1</accession>
<reference evidence="8 9" key="1">
    <citation type="submission" date="2019-03" db="EMBL/GenBank/DDBJ databases">
        <title>Bacillus niacini sp. nov. a Nicotinate-Metabolizing Mesophile Isolated from Soil.</title>
        <authorList>
            <person name="Zhang G."/>
        </authorList>
    </citation>
    <scope>NUCLEOTIDE SEQUENCE [LARGE SCALE GENOMIC DNA]</scope>
    <source>
        <strain evidence="8 9">WN066</strain>
    </source>
</reference>
<dbReference type="SUPFAM" id="SSF49899">
    <property type="entry name" value="Concanavalin A-like lectins/glucanases"/>
    <property type="match status" value="1"/>
</dbReference>
<dbReference type="InterPro" id="IPR013189">
    <property type="entry name" value="Glyco_hydro_32_C"/>
</dbReference>
<evidence type="ECO:0000259" key="6">
    <source>
        <dbReference type="Pfam" id="PF00251"/>
    </source>
</evidence>
<dbReference type="GO" id="GO:0005737">
    <property type="term" value="C:cytoplasm"/>
    <property type="evidence" value="ECO:0007669"/>
    <property type="project" value="TreeGrafter"/>
</dbReference>
<dbReference type="Pfam" id="PF08244">
    <property type="entry name" value="Glyco_hydro_32C"/>
    <property type="match status" value="1"/>
</dbReference>
<proteinExistence type="inferred from homology"/>
<dbReference type="InterPro" id="IPR001362">
    <property type="entry name" value="Glyco_hydro_32"/>
</dbReference>
<evidence type="ECO:0000256" key="2">
    <source>
        <dbReference type="ARBA" id="ARBA00022801"/>
    </source>
</evidence>
<organism evidence="8 9">
    <name type="scientific">Bacillus salipaludis</name>
    <dbReference type="NCBI Taxonomy" id="2547811"/>
    <lineage>
        <taxon>Bacteria</taxon>
        <taxon>Bacillati</taxon>
        <taxon>Bacillota</taxon>
        <taxon>Bacilli</taxon>
        <taxon>Bacillales</taxon>
        <taxon>Bacillaceae</taxon>
        <taxon>Bacillus</taxon>
    </lineage>
</organism>
<evidence type="ECO:0000256" key="5">
    <source>
        <dbReference type="RuleBase" id="RU362110"/>
    </source>
</evidence>
<evidence type="ECO:0000256" key="3">
    <source>
        <dbReference type="ARBA" id="ARBA00023277"/>
    </source>
</evidence>
<dbReference type="InterPro" id="IPR013320">
    <property type="entry name" value="ConA-like_dom_sf"/>
</dbReference>
<dbReference type="PANTHER" id="PTHR42800">
    <property type="entry name" value="EXOINULINASE INUD (AFU_ORTHOLOGUE AFUA_5G00480)"/>
    <property type="match status" value="1"/>
</dbReference>
<dbReference type="AlphaFoldDB" id="A0A4R5VIJ1"/>
<dbReference type="InterPro" id="IPR013148">
    <property type="entry name" value="Glyco_hydro_32_N"/>
</dbReference>
<evidence type="ECO:0000256" key="1">
    <source>
        <dbReference type="ARBA" id="ARBA00009902"/>
    </source>
</evidence>
<dbReference type="CDD" id="cd18622">
    <property type="entry name" value="GH32_Inu-like"/>
    <property type="match status" value="1"/>
</dbReference>
<evidence type="ECO:0000313" key="8">
    <source>
        <dbReference type="EMBL" id="TDK56192.1"/>
    </source>
</evidence>
<evidence type="ECO:0000259" key="7">
    <source>
        <dbReference type="Pfam" id="PF08244"/>
    </source>
</evidence>
<dbReference type="Proteomes" id="UP000295132">
    <property type="component" value="Unassembled WGS sequence"/>
</dbReference>
<feature type="domain" description="Glycosyl hydrolase family 32 C-terminal" evidence="7">
    <location>
        <begin position="334"/>
        <end position="485"/>
    </location>
</feature>
<evidence type="ECO:0000313" key="9">
    <source>
        <dbReference type="Proteomes" id="UP000295132"/>
    </source>
</evidence>
<dbReference type="Pfam" id="PF00251">
    <property type="entry name" value="Glyco_hydro_32N"/>
    <property type="match status" value="1"/>
</dbReference>
<evidence type="ECO:0000256" key="4">
    <source>
        <dbReference type="ARBA" id="ARBA00023295"/>
    </source>
</evidence>
<comment type="similarity">
    <text evidence="1 5">Belongs to the glycosyl hydrolase 32 family.</text>
</comment>
<dbReference type="SUPFAM" id="SSF75005">
    <property type="entry name" value="Arabinanase/levansucrase/invertase"/>
    <property type="match status" value="1"/>
</dbReference>
<dbReference type="GO" id="GO:0005987">
    <property type="term" value="P:sucrose catabolic process"/>
    <property type="evidence" value="ECO:0007669"/>
    <property type="project" value="TreeGrafter"/>
</dbReference>
<gene>
    <name evidence="8" type="ORF">E2K98_27315</name>
</gene>
<dbReference type="Gene3D" id="2.115.10.20">
    <property type="entry name" value="Glycosyl hydrolase domain, family 43"/>
    <property type="match status" value="1"/>
</dbReference>
<dbReference type="SMART" id="SM00640">
    <property type="entry name" value="Glyco_32"/>
    <property type="match status" value="1"/>
</dbReference>
<name>A0A4R5VIJ1_9BACI</name>
<sequence>MNQINVKEKFRPQFHFSPESNWMNDPNGMVYYAGEYHLFYQHHPYGTTWGPMHWGHAVSKDLIHWDHLPIALAPDEHGDIFSGCVVVDWKDSTGFFNGASGLVAIFTHADQYPESGRPRQRQSLAYSTDYGRTWIKYEGNPVLVEDSITDFRDPKVFWHEETNRWVMILAAGNHIRFYTSHNLMSWEFTSEFGAESGSHAGVWECPDIFKLPVDGDLNSNKWVMIVSIGNDSAYVEGSRTQYFIGQFDGVSFTNENSDETVLWLDHGRDNYAGVTWSDILKEDGRRIFIGWMSNWKYANETPTIDWRSAMTLPRELTLKETSDGVRLVQTPVAEFESIRGEKQSWDNITFEPEENILADVSGDQVDIIAEFEFQSATEFGFKIRKSADEETTIGYDAIKNFLFIDRNRSGVSNFNKYFPCKHGASLLKSDNRIKMRILVDRSSVEVFANDGEVVLTDLIFPHPESNGLEIYTKGGSVNLVSLSIYQLSSIYHV</sequence>
<keyword evidence="4 5" id="KW-0326">Glycosidase</keyword>
<feature type="domain" description="Glycosyl hydrolase family 32 N-terminal" evidence="6">
    <location>
        <begin position="15"/>
        <end position="331"/>
    </location>
</feature>
<dbReference type="FunFam" id="2.115.10.20:FF:000003">
    <property type="entry name" value="Levanbiose-producing levanase"/>
    <property type="match status" value="1"/>
</dbReference>
<protein>
    <submittedName>
        <fullName evidence="8">Glycoside hydrolase family 32 protein</fullName>
    </submittedName>
</protein>
<dbReference type="InterPro" id="IPR023296">
    <property type="entry name" value="Glyco_hydro_beta-prop_sf"/>
</dbReference>
<dbReference type="PROSITE" id="PS00609">
    <property type="entry name" value="GLYCOSYL_HYDROL_F32"/>
    <property type="match status" value="1"/>
</dbReference>
<dbReference type="Gene3D" id="2.60.120.560">
    <property type="entry name" value="Exo-inulinase, domain 1"/>
    <property type="match status" value="1"/>
</dbReference>
<keyword evidence="3" id="KW-0119">Carbohydrate metabolism</keyword>